<gene>
    <name evidence="1" type="ORF">N7458_012045</name>
</gene>
<protein>
    <submittedName>
        <fullName evidence="1">Uncharacterized protein</fullName>
    </submittedName>
</protein>
<evidence type="ECO:0000313" key="2">
    <source>
        <dbReference type="Proteomes" id="UP001213681"/>
    </source>
</evidence>
<accession>A0AAD6BU22</accession>
<name>A0AAD6BU22_9EURO</name>
<sequence length="214" mass="24696">MSNMPSSNENFTTKGVLTDEEITWLEKMSIIEPVSFESKHTGVCTVTPDRLQTKPWLLQHAPDPTEDNDIDAGKPYQVNILLAKESISVLEFLGFKLVAARELWSGFTRQTSSPKPVDFMDYVYEHISLLQTPTFRTMDVEKALLLMGLERDFEHTLFDLRFSVQAKSKGLYAKVKHIFGDRYARICWYHKALKEQAGWYHRALMSDVIKHYAC</sequence>
<evidence type="ECO:0000313" key="1">
    <source>
        <dbReference type="EMBL" id="KAJ5432889.1"/>
    </source>
</evidence>
<comment type="caution">
    <text evidence="1">The sequence shown here is derived from an EMBL/GenBank/DDBJ whole genome shotgun (WGS) entry which is preliminary data.</text>
</comment>
<reference evidence="1" key="1">
    <citation type="submission" date="2022-12" db="EMBL/GenBank/DDBJ databases">
        <authorList>
            <person name="Petersen C."/>
        </authorList>
    </citation>
    <scope>NUCLEOTIDE SEQUENCE</scope>
    <source>
        <strain evidence="1">IBT 16125</strain>
    </source>
</reference>
<dbReference type="EMBL" id="JAPVEA010000009">
    <property type="protein sequence ID" value="KAJ5432889.1"/>
    <property type="molecule type" value="Genomic_DNA"/>
</dbReference>
<dbReference type="GeneID" id="81605670"/>
<dbReference type="RefSeq" id="XP_056760181.1">
    <property type="nucleotide sequence ID" value="XM_056915427.1"/>
</dbReference>
<reference evidence="1" key="2">
    <citation type="journal article" date="2023" name="IMA Fungus">
        <title>Comparative genomic study of the Penicillium genus elucidates a diverse pangenome and 15 lateral gene transfer events.</title>
        <authorList>
            <person name="Petersen C."/>
            <person name="Sorensen T."/>
            <person name="Nielsen M.R."/>
            <person name="Sondergaard T.E."/>
            <person name="Sorensen J.L."/>
            <person name="Fitzpatrick D.A."/>
            <person name="Frisvad J.C."/>
            <person name="Nielsen K.L."/>
        </authorList>
    </citation>
    <scope>NUCLEOTIDE SEQUENCE</scope>
    <source>
        <strain evidence="1">IBT 16125</strain>
    </source>
</reference>
<organism evidence="1 2">
    <name type="scientific">Penicillium daleae</name>
    <dbReference type="NCBI Taxonomy" id="63821"/>
    <lineage>
        <taxon>Eukaryota</taxon>
        <taxon>Fungi</taxon>
        <taxon>Dikarya</taxon>
        <taxon>Ascomycota</taxon>
        <taxon>Pezizomycotina</taxon>
        <taxon>Eurotiomycetes</taxon>
        <taxon>Eurotiomycetidae</taxon>
        <taxon>Eurotiales</taxon>
        <taxon>Aspergillaceae</taxon>
        <taxon>Penicillium</taxon>
    </lineage>
</organism>
<keyword evidence="2" id="KW-1185">Reference proteome</keyword>
<dbReference type="Proteomes" id="UP001213681">
    <property type="component" value="Unassembled WGS sequence"/>
</dbReference>
<dbReference type="AlphaFoldDB" id="A0AAD6BU22"/>
<proteinExistence type="predicted"/>